<organism evidence="7 8">
    <name type="scientific">Brotaphodocola catenula</name>
    <dbReference type="NCBI Taxonomy" id="2885361"/>
    <lineage>
        <taxon>Bacteria</taxon>
        <taxon>Bacillati</taxon>
        <taxon>Bacillota</taxon>
        <taxon>Clostridia</taxon>
        <taxon>Lachnospirales</taxon>
        <taxon>Lachnospiraceae</taxon>
        <taxon>Brotaphodocola</taxon>
    </lineage>
</organism>
<dbReference type="EMBL" id="JAJEPU010000026">
    <property type="protein sequence ID" value="MCC2165118.1"/>
    <property type="molecule type" value="Genomic_DNA"/>
</dbReference>
<protein>
    <submittedName>
        <fullName evidence="7">O-antigen ligase family protein</fullName>
    </submittedName>
</protein>
<dbReference type="Proteomes" id="UP001198962">
    <property type="component" value="Unassembled WGS sequence"/>
</dbReference>
<feature type="transmembrane region" description="Helical" evidence="5">
    <location>
        <begin position="21"/>
        <end position="43"/>
    </location>
</feature>
<keyword evidence="7" id="KW-0436">Ligase</keyword>
<keyword evidence="4 5" id="KW-0472">Membrane</keyword>
<gene>
    <name evidence="7" type="ORF">LKD32_09570</name>
</gene>
<evidence type="ECO:0000313" key="8">
    <source>
        <dbReference type="Proteomes" id="UP001198962"/>
    </source>
</evidence>
<dbReference type="Pfam" id="PF04932">
    <property type="entry name" value="Wzy_C"/>
    <property type="match status" value="1"/>
</dbReference>
<dbReference type="GO" id="GO:0016020">
    <property type="term" value="C:membrane"/>
    <property type="evidence" value="ECO:0007669"/>
    <property type="project" value="UniProtKB-SubCell"/>
</dbReference>
<feature type="transmembrane region" description="Helical" evidence="5">
    <location>
        <begin position="522"/>
        <end position="539"/>
    </location>
</feature>
<feature type="domain" description="O-antigen ligase-related" evidence="6">
    <location>
        <begin position="330"/>
        <end position="480"/>
    </location>
</feature>
<comment type="caution">
    <text evidence="7">The sequence shown here is derived from an EMBL/GenBank/DDBJ whole genome shotgun (WGS) entry which is preliminary data.</text>
</comment>
<feature type="transmembrane region" description="Helical" evidence="5">
    <location>
        <begin position="141"/>
        <end position="160"/>
    </location>
</feature>
<feature type="transmembrane region" description="Helical" evidence="5">
    <location>
        <begin position="208"/>
        <end position="228"/>
    </location>
</feature>
<evidence type="ECO:0000256" key="4">
    <source>
        <dbReference type="ARBA" id="ARBA00023136"/>
    </source>
</evidence>
<evidence type="ECO:0000256" key="2">
    <source>
        <dbReference type="ARBA" id="ARBA00022692"/>
    </source>
</evidence>
<reference evidence="7" key="1">
    <citation type="submission" date="2021-10" db="EMBL/GenBank/DDBJ databases">
        <title>Anaerobic single-cell dispensing facilitates the cultivation of human gut bacteria.</title>
        <authorList>
            <person name="Afrizal A."/>
        </authorList>
    </citation>
    <scope>NUCLEOTIDE SEQUENCE</scope>
    <source>
        <strain evidence="7">CLA-AA-H274</strain>
    </source>
</reference>
<feature type="transmembrane region" description="Helical" evidence="5">
    <location>
        <begin position="261"/>
        <end position="277"/>
    </location>
</feature>
<feature type="transmembrane region" description="Helical" evidence="5">
    <location>
        <begin position="58"/>
        <end position="79"/>
    </location>
</feature>
<feature type="transmembrane region" description="Helical" evidence="5">
    <location>
        <begin position="499"/>
        <end position="516"/>
    </location>
</feature>
<sequence length="544" mass="61638">MAETEKKTPVYVEDSFSETCSAISSGVITFFLMLITTVFPLIYHNSYIDILETKYKAYYIPMLAMLGILLVLGLVMMLIDFKEWGGEHTKELFSSLKPQNWKETFCIADVAVFLFWVIALISTLQSDYLYESFWGNEGRYSGLFLLTIYVVVYFVVSRFWKVQGWILQLFLISGMIMCVIGITDYFQLDLLDFRGKIKPEQSTIFTSTVGNINTYTAYVAIIMGFAGARFTQEENRFKMIWYYICMTVSFFAIIMGCSENAYLAIGSMFAFLPFVVLKSRRGILRYFVMISTFVTVIQCIDWINQVFADIVIGLDSLFGIISNFNGLFPAMILLWVLTALWYWFMVKGVQDSDVFAPGKLLRRIWGGLLIAGAVALIFMIYDANVGGNGARYGSLAEYLVFSDSWGTNRGYIWKASFRMYQKLKPIHKLFGFGPDTFGIMTTDKIMAEMIDATGQIFDNAHNAYIQYFVTIGPIGAFAYVVFLISGIGRITKKRARSPYALACAVAVLCYVCQAMVNLDLPIATPMMWLLMSAGMGIAGKRREN</sequence>
<proteinExistence type="predicted"/>
<feature type="transmembrane region" description="Helical" evidence="5">
    <location>
        <begin position="100"/>
        <end position="121"/>
    </location>
</feature>
<dbReference type="PANTHER" id="PTHR37422">
    <property type="entry name" value="TEICHURONIC ACID BIOSYNTHESIS PROTEIN TUAE"/>
    <property type="match status" value="1"/>
</dbReference>
<dbReference type="InterPro" id="IPR007016">
    <property type="entry name" value="O-antigen_ligase-rel_domated"/>
</dbReference>
<dbReference type="InterPro" id="IPR051533">
    <property type="entry name" value="WaaL-like"/>
</dbReference>
<feature type="transmembrane region" description="Helical" evidence="5">
    <location>
        <begin position="240"/>
        <end position="255"/>
    </location>
</feature>
<comment type="subcellular location">
    <subcellularLocation>
        <location evidence="1">Membrane</location>
        <topology evidence="1">Multi-pass membrane protein</topology>
    </subcellularLocation>
</comment>
<evidence type="ECO:0000313" key="7">
    <source>
        <dbReference type="EMBL" id="MCC2165118.1"/>
    </source>
</evidence>
<feature type="transmembrane region" description="Helical" evidence="5">
    <location>
        <begin position="284"/>
        <end position="304"/>
    </location>
</feature>
<name>A0AAE3ANT4_9FIRM</name>
<evidence type="ECO:0000256" key="1">
    <source>
        <dbReference type="ARBA" id="ARBA00004141"/>
    </source>
</evidence>
<dbReference type="GO" id="GO:0016874">
    <property type="term" value="F:ligase activity"/>
    <property type="evidence" value="ECO:0007669"/>
    <property type="project" value="UniProtKB-KW"/>
</dbReference>
<dbReference type="AlphaFoldDB" id="A0AAE3ANT4"/>
<evidence type="ECO:0000256" key="5">
    <source>
        <dbReference type="SAM" id="Phobius"/>
    </source>
</evidence>
<feature type="transmembrane region" description="Helical" evidence="5">
    <location>
        <begin position="324"/>
        <end position="344"/>
    </location>
</feature>
<dbReference type="PANTHER" id="PTHR37422:SF13">
    <property type="entry name" value="LIPOPOLYSACCHARIDE BIOSYNTHESIS PROTEIN PA4999-RELATED"/>
    <property type="match status" value="1"/>
</dbReference>
<feature type="transmembrane region" description="Helical" evidence="5">
    <location>
        <begin position="167"/>
        <end position="188"/>
    </location>
</feature>
<keyword evidence="3 5" id="KW-1133">Transmembrane helix</keyword>
<keyword evidence="2 5" id="KW-0812">Transmembrane</keyword>
<evidence type="ECO:0000256" key="3">
    <source>
        <dbReference type="ARBA" id="ARBA00022989"/>
    </source>
</evidence>
<accession>A0AAE3ANT4</accession>
<feature type="transmembrane region" description="Helical" evidence="5">
    <location>
        <begin position="464"/>
        <end position="487"/>
    </location>
</feature>
<evidence type="ECO:0000259" key="6">
    <source>
        <dbReference type="Pfam" id="PF04932"/>
    </source>
</evidence>
<keyword evidence="8" id="KW-1185">Reference proteome</keyword>
<dbReference type="RefSeq" id="WP_308451515.1">
    <property type="nucleotide sequence ID" value="NZ_JAJEPU010000026.1"/>
</dbReference>
<feature type="transmembrane region" description="Helical" evidence="5">
    <location>
        <begin position="364"/>
        <end position="381"/>
    </location>
</feature>